<dbReference type="SUPFAM" id="SSF50242">
    <property type="entry name" value="TIMP-like"/>
    <property type="match status" value="1"/>
</dbReference>
<evidence type="ECO:0000256" key="5">
    <source>
        <dbReference type="SAM" id="SignalP"/>
    </source>
</evidence>
<dbReference type="PANTHER" id="PTHR11844:SF33">
    <property type="entry name" value="TISSUE INHIBITOR OF METALLOPROTEINASE"/>
    <property type="match status" value="1"/>
</dbReference>
<dbReference type="Proteomes" id="UP000092461">
    <property type="component" value="Unassembled WGS sequence"/>
</dbReference>
<evidence type="ECO:0000256" key="4">
    <source>
        <dbReference type="PIRSR" id="PIRSR601820-3"/>
    </source>
</evidence>
<keyword evidence="5" id="KW-0732">Signal</keyword>
<dbReference type="GO" id="GO:0031012">
    <property type="term" value="C:extracellular matrix"/>
    <property type="evidence" value="ECO:0007669"/>
    <property type="project" value="TreeGrafter"/>
</dbReference>
<evidence type="ECO:0000313" key="7">
    <source>
        <dbReference type="EnsemblMetazoa" id="LLOJ004481-PA"/>
    </source>
</evidence>
<dbReference type="Gene3D" id="2.40.50.120">
    <property type="match status" value="1"/>
</dbReference>
<name>A0A1B0CJ48_LUTLO</name>
<feature type="signal peptide" evidence="5">
    <location>
        <begin position="1"/>
        <end position="24"/>
    </location>
</feature>
<proteinExistence type="predicted"/>
<keyword evidence="4" id="KW-1015">Disulfide bond</keyword>
<dbReference type="Pfam" id="PF00965">
    <property type="entry name" value="TIMP"/>
    <property type="match status" value="1"/>
</dbReference>
<sequence>MDKTVIFCFIAVFGVLLLSASTDACSCALEHTQTKICNSEFSVIARVLGRYVRPVNRQIVYKLQILKIYKMKDSEPHPLKIRRIVTSSQDSTCMVDLKPGRTLSPASQMIAPPMEGTCNWSYMSPCETNYGVCTPSRGKLTPDGKPTKCHWKRSSPYMSCIMMP</sequence>
<reference evidence="7" key="3">
    <citation type="submission" date="2020-05" db="UniProtKB">
        <authorList>
            <consortium name="EnsemblMetazoa"/>
        </authorList>
    </citation>
    <scope>IDENTIFICATION</scope>
    <source>
        <strain evidence="7">Jacobina</strain>
    </source>
</reference>
<comment type="subcellular location">
    <subcellularLocation>
        <location evidence="1">Secreted</location>
    </subcellularLocation>
</comment>
<dbReference type="GO" id="GO:0051045">
    <property type="term" value="P:negative regulation of membrane protein ectodomain proteolysis"/>
    <property type="evidence" value="ECO:0007669"/>
    <property type="project" value="TreeGrafter"/>
</dbReference>
<dbReference type="VEuPathDB" id="VectorBase:LLONM1_000944"/>
<keyword evidence="3" id="KW-0479">Metal-binding</keyword>
<keyword evidence="2" id="KW-0964">Secreted</keyword>
<dbReference type="GO" id="GO:0008191">
    <property type="term" value="F:metalloendopeptidase inhibitor activity"/>
    <property type="evidence" value="ECO:0007669"/>
    <property type="project" value="InterPro"/>
</dbReference>
<dbReference type="EMBL" id="GITU01005491">
    <property type="protein sequence ID" value="MBC1174194.1"/>
    <property type="molecule type" value="Transcribed_RNA"/>
</dbReference>
<dbReference type="VEuPathDB" id="VectorBase:LLOJ004481"/>
<dbReference type="GO" id="GO:0046872">
    <property type="term" value="F:metal ion binding"/>
    <property type="evidence" value="ECO:0007669"/>
    <property type="project" value="UniProtKB-KW"/>
</dbReference>
<protein>
    <submittedName>
        <fullName evidence="6">Putative metalloproteinase inhibitor 3</fullName>
    </submittedName>
</protein>
<feature type="binding site" evidence="3">
    <location>
        <position position="25"/>
    </location>
    <ligand>
        <name>Zn(2+)</name>
        <dbReference type="ChEBI" id="CHEBI:29105"/>
        <note>ligand shared with metalloproteinase partner</note>
    </ligand>
</feature>
<evidence type="ECO:0000256" key="2">
    <source>
        <dbReference type="ARBA" id="ARBA00022525"/>
    </source>
</evidence>
<accession>A0A1B0CJ48</accession>
<feature type="disulfide bond" evidence="4">
    <location>
        <begin position="25"/>
        <end position="93"/>
    </location>
</feature>
<reference evidence="6" key="2">
    <citation type="journal article" date="2020" name="BMC">
        <title>Leishmania infection induces a limited differential gene expression in the sand fly midgut.</title>
        <authorList>
            <person name="Coutinho-Abreu I.V."/>
            <person name="Serafim T.D."/>
            <person name="Meneses C."/>
            <person name="Kamhawi S."/>
            <person name="Oliveira F."/>
            <person name="Valenzuela J.G."/>
        </authorList>
    </citation>
    <scope>NUCLEOTIDE SEQUENCE</scope>
    <source>
        <strain evidence="6">Jacobina</strain>
        <tissue evidence="6">Midgut</tissue>
    </source>
</reference>
<dbReference type="AlphaFoldDB" id="A0A1B0CJ48"/>
<dbReference type="InterPro" id="IPR008993">
    <property type="entry name" value="TIMP-like_OB-fold"/>
</dbReference>
<evidence type="ECO:0000313" key="6">
    <source>
        <dbReference type="EMBL" id="MBC1174194.1"/>
    </source>
</evidence>
<dbReference type="PANTHER" id="PTHR11844">
    <property type="entry name" value="METALLOPROTEASE INHIBITOR"/>
    <property type="match status" value="1"/>
</dbReference>
<dbReference type="EMBL" id="AJWK01014031">
    <property type="status" value="NOT_ANNOTATED_CDS"/>
    <property type="molecule type" value="Genomic_DNA"/>
</dbReference>
<keyword evidence="3" id="KW-0862">Zinc</keyword>
<organism evidence="7 8">
    <name type="scientific">Lutzomyia longipalpis</name>
    <name type="common">Sand fly</name>
    <dbReference type="NCBI Taxonomy" id="7200"/>
    <lineage>
        <taxon>Eukaryota</taxon>
        <taxon>Metazoa</taxon>
        <taxon>Ecdysozoa</taxon>
        <taxon>Arthropoda</taxon>
        <taxon>Hexapoda</taxon>
        <taxon>Insecta</taxon>
        <taxon>Pterygota</taxon>
        <taxon>Neoptera</taxon>
        <taxon>Endopterygota</taxon>
        <taxon>Diptera</taxon>
        <taxon>Nematocera</taxon>
        <taxon>Psychodoidea</taxon>
        <taxon>Psychodidae</taxon>
        <taxon>Lutzomyia</taxon>
        <taxon>Lutzomyia</taxon>
    </lineage>
</organism>
<keyword evidence="8" id="KW-1185">Reference proteome</keyword>
<evidence type="ECO:0000256" key="3">
    <source>
        <dbReference type="PIRSR" id="PIRSR601820-1"/>
    </source>
</evidence>
<evidence type="ECO:0000256" key="1">
    <source>
        <dbReference type="ARBA" id="ARBA00004613"/>
    </source>
</evidence>
<evidence type="ECO:0000313" key="8">
    <source>
        <dbReference type="Proteomes" id="UP000092461"/>
    </source>
</evidence>
<dbReference type="GO" id="GO:0002020">
    <property type="term" value="F:protease binding"/>
    <property type="evidence" value="ECO:0007669"/>
    <property type="project" value="TreeGrafter"/>
</dbReference>
<dbReference type="EnsemblMetazoa" id="LLOJ004481-RA">
    <property type="protein sequence ID" value="LLOJ004481-PA"/>
    <property type="gene ID" value="LLOJ004481"/>
</dbReference>
<dbReference type="GO" id="GO:0005615">
    <property type="term" value="C:extracellular space"/>
    <property type="evidence" value="ECO:0007669"/>
    <property type="project" value="TreeGrafter"/>
</dbReference>
<dbReference type="InterPro" id="IPR001820">
    <property type="entry name" value="TIMP"/>
</dbReference>
<reference evidence="8" key="1">
    <citation type="submission" date="2012-05" db="EMBL/GenBank/DDBJ databases">
        <title>Whole Genome Assembly of Lutzomyia longipalpis.</title>
        <authorList>
            <person name="Richards S."/>
            <person name="Qu C."/>
            <person name="Dillon R."/>
            <person name="Worley K."/>
            <person name="Scherer S."/>
            <person name="Batterton M."/>
            <person name="Taylor A."/>
            <person name="Hawes A."/>
            <person name="Hernandez B."/>
            <person name="Kovar C."/>
            <person name="Mandapat C."/>
            <person name="Pham C."/>
            <person name="Qu C."/>
            <person name="Jing C."/>
            <person name="Bess C."/>
            <person name="Bandaranaike D."/>
            <person name="Ngo D."/>
            <person name="Ongeri F."/>
            <person name="Arias F."/>
            <person name="Lara F."/>
            <person name="Weissenberger G."/>
            <person name="Kamau G."/>
            <person name="Han H."/>
            <person name="Shen H."/>
            <person name="Dinh H."/>
            <person name="Khalil I."/>
            <person name="Jones J."/>
            <person name="Shafer J."/>
            <person name="Jayaseelan J."/>
            <person name="Quiroz J."/>
            <person name="Blankenburg K."/>
            <person name="Nguyen L."/>
            <person name="Jackson L."/>
            <person name="Francisco L."/>
            <person name="Tang L.-Y."/>
            <person name="Pu L.-L."/>
            <person name="Perales L."/>
            <person name="Lorensuhewa L."/>
            <person name="Munidasa M."/>
            <person name="Coyle M."/>
            <person name="Taylor M."/>
            <person name="Puazo M."/>
            <person name="Firestine M."/>
            <person name="Scheel M."/>
            <person name="Javaid M."/>
            <person name="Wang M."/>
            <person name="Li M."/>
            <person name="Tabassum N."/>
            <person name="Saada N."/>
            <person name="Osuji N."/>
            <person name="Aqrawi P."/>
            <person name="Fu Q."/>
            <person name="Thornton R."/>
            <person name="Raj R."/>
            <person name="Goodspeed R."/>
            <person name="Mata R."/>
            <person name="Najjar R."/>
            <person name="Gubbala S."/>
            <person name="Lee S."/>
            <person name="Denson S."/>
            <person name="Patil S."/>
            <person name="Macmil S."/>
            <person name="Qi S."/>
            <person name="Matskevitch T."/>
            <person name="Palculict T."/>
            <person name="Mathew T."/>
            <person name="Vee V."/>
            <person name="Velamala V."/>
            <person name="Korchina V."/>
            <person name="Cai W."/>
            <person name="Liu W."/>
            <person name="Dai W."/>
            <person name="Zou X."/>
            <person name="Zhu Y."/>
            <person name="Zhang Y."/>
            <person name="Wu Y.-Q."/>
            <person name="Xin Y."/>
            <person name="Nazarath L."/>
            <person name="Kovar C."/>
            <person name="Han Y."/>
            <person name="Muzny D."/>
            <person name="Gibbs R."/>
        </authorList>
    </citation>
    <scope>NUCLEOTIDE SEQUENCE [LARGE SCALE GENOMIC DNA]</scope>
    <source>
        <strain evidence="8">Jacobina</strain>
    </source>
</reference>
<feature type="chain" id="PRO_5044555346" evidence="5">
    <location>
        <begin position="25"/>
        <end position="164"/>
    </location>
</feature>